<dbReference type="RefSeq" id="WP_302037947.1">
    <property type="nucleotide sequence ID" value="NZ_JAUKPO010000006.1"/>
</dbReference>
<reference evidence="1" key="1">
    <citation type="submission" date="2023-07" db="EMBL/GenBank/DDBJ databases">
        <title>The genome sequence of Rhodocytophaga aerolata KACC 12507.</title>
        <authorList>
            <person name="Zhang X."/>
        </authorList>
    </citation>
    <scope>NUCLEOTIDE SEQUENCE</scope>
    <source>
        <strain evidence="1">KACC 12507</strain>
    </source>
</reference>
<dbReference type="EMBL" id="JAUKPO010000006">
    <property type="protein sequence ID" value="MDO1447145.1"/>
    <property type="molecule type" value="Genomic_DNA"/>
</dbReference>
<keyword evidence="2" id="KW-1185">Reference proteome</keyword>
<accession>A0ABT8R905</accession>
<gene>
    <name evidence="1" type="ORF">Q0590_12825</name>
</gene>
<name>A0ABT8R905_9BACT</name>
<proteinExistence type="predicted"/>
<evidence type="ECO:0000313" key="2">
    <source>
        <dbReference type="Proteomes" id="UP001168528"/>
    </source>
</evidence>
<sequence length="146" mass="17301">MASSSVILTHQLEERYASKHATLSCHAELQVLLCTATAAYIPMAEFMDLFEKAGELIASNNLTKCIYDERKLVAFHMPSMEWFYLVWMERMYKKGLSTYRRLLPDDKYFEQQMNRGKKKLLQENPWFTFDNYDIVYCRTLEEALSR</sequence>
<comment type="caution">
    <text evidence="1">The sequence shown here is derived from an EMBL/GenBank/DDBJ whole genome shotgun (WGS) entry which is preliminary data.</text>
</comment>
<dbReference type="Proteomes" id="UP001168528">
    <property type="component" value="Unassembled WGS sequence"/>
</dbReference>
<organism evidence="1 2">
    <name type="scientific">Rhodocytophaga aerolata</name>
    <dbReference type="NCBI Taxonomy" id="455078"/>
    <lineage>
        <taxon>Bacteria</taxon>
        <taxon>Pseudomonadati</taxon>
        <taxon>Bacteroidota</taxon>
        <taxon>Cytophagia</taxon>
        <taxon>Cytophagales</taxon>
        <taxon>Rhodocytophagaceae</taxon>
        <taxon>Rhodocytophaga</taxon>
    </lineage>
</organism>
<protein>
    <submittedName>
        <fullName evidence="1">Uncharacterized protein</fullName>
    </submittedName>
</protein>
<evidence type="ECO:0000313" key="1">
    <source>
        <dbReference type="EMBL" id="MDO1447145.1"/>
    </source>
</evidence>